<dbReference type="PROSITE" id="PS00012">
    <property type="entry name" value="PHOSPHOPANTETHEINE"/>
    <property type="match status" value="2"/>
</dbReference>
<dbReference type="FunFam" id="1.10.1200.10:FF:000005">
    <property type="entry name" value="Nonribosomal peptide synthetase 1"/>
    <property type="match status" value="2"/>
</dbReference>
<dbReference type="InterPro" id="IPR009081">
    <property type="entry name" value="PP-bd_ACP"/>
</dbReference>
<dbReference type="CDD" id="cd19540">
    <property type="entry name" value="LCL_NRPS-like"/>
    <property type="match status" value="1"/>
</dbReference>
<evidence type="ECO:0000256" key="1">
    <source>
        <dbReference type="ARBA" id="ARBA00001957"/>
    </source>
</evidence>
<protein>
    <recommendedName>
        <fullName evidence="6">Carrier domain-containing protein</fullName>
    </recommendedName>
</protein>
<dbReference type="GO" id="GO:0003824">
    <property type="term" value="F:catalytic activity"/>
    <property type="evidence" value="ECO:0007669"/>
    <property type="project" value="InterPro"/>
</dbReference>
<dbReference type="GO" id="GO:0043041">
    <property type="term" value="P:amino acid activation for nonribosomal peptide biosynthetic process"/>
    <property type="evidence" value="ECO:0007669"/>
    <property type="project" value="TreeGrafter"/>
</dbReference>
<gene>
    <name evidence="7" type="ORF">BLA24_05280</name>
</gene>
<evidence type="ECO:0000256" key="3">
    <source>
        <dbReference type="ARBA" id="ARBA00022450"/>
    </source>
</evidence>
<feature type="domain" description="Carrier" evidence="6">
    <location>
        <begin position="787"/>
        <end position="862"/>
    </location>
</feature>
<dbReference type="NCBIfam" id="TIGR01733">
    <property type="entry name" value="AA-adenyl-dom"/>
    <property type="match status" value="1"/>
</dbReference>
<dbReference type="PROSITE" id="PS50075">
    <property type="entry name" value="CARRIER"/>
    <property type="match status" value="3"/>
</dbReference>
<dbReference type="FunFam" id="1.10.1200.10:FF:000016">
    <property type="entry name" value="Non-ribosomal peptide synthase"/>
    <property type="match status" value="1"/>
</dbReference>
<dbReference type="PROSITE" id="PS00455">
    <property type="entry name" value="AMP_BINDING"/>
    <property type="match status" value="1"/>
</dbReference>
<dbReference type="InterPro" id="IPR020845">
    <property type="entry name" value="AMP-binding_CS"/>
</dbReference>
<dbReference type="GO" id="GO:0008610">
    <property type="term" value="P:lipid biosynthetic process"/>
    <property type="evidence" value="ECO:0007669"/>
    <property type="project" value="UniProtKB-ARBA"/>
</dbReference>
<dbReference type="FunFam" id="3.30.300.30:FF:000010">
    <property type="entry name" value="Enterobactin synthetase component F"/>
    <property type="match status" value="2"/>
</dbReference>
<sequence>MVFAGRVDDQVKIRGFRVEPGEIESVIAAHPRVAQAAVTVREDTPGDKRLAAYLVPADHGTDDLADVVRRYVADRLPSYMMPAAITLLDALPLTANSKLDRAALPAPDSAATAPGTTGRAPANAQEELLCEAFAEVLGLPVVGVDDDFFSLGGHSLLAVSLVEWLRARGVSVSVRALFATPTPAGLAAVAGPGQVVVPPNRIPIGTSEVTPEMLPLVDLTEAELATVTVSVPGGAANVADVYPLAPLQEGIFFHHLMADQDSGDVYVLPFVLAFDTRERLDGFLTALQWVVDRHDIYRTAIVWEGLREPVQVVARHVDLPVTEVALDSADDAAGQLMSRAGSWMALDRAPLLTAHTAAEPGTGRWLALVRIHHLVQDHTALDVLLGELRAFLAGDSDELPAPLPFREFVAQARFGTTEQEHERYFAALLGDVTGTTAPYGLLDVHGAGSAVARDRLDVDEALAGRVREVARSLGVSPATVFHLAWARVLAAVSERDDVVFGTVLFGRMNAGAGADRVPGLFINTLPVRVPVKGRSVGEALAGMRGQLADLLVHEHAPLAAAQRAAGIPGNGALFTSLLNYRHSRPSSQQAGSAIEGVATLFDREGNNFPLTVSVDDDGAGFALTVDAVAPVDAGQVCGLVHTALANLVTALAEAPDTRLAAVDVLDAPLRRRLTDGAAPVGGPATAAPRAYVLDGFLSPVPYGAVGELYVAEPAPGPDARPGPAGQDEPAEADLVACPFGPAGRRMHRTGERARWTPDGVLERLGAPGEAAPEGRPDGADATAADRAPADDLESLLCAEFAHMLGRDSVGVHDNYFLLGGHSLLATRLISRLRSVLGAEVPLRALFEHPTPAGLAGHLARTGLVRTAPRRAPLRAGKRPERLPLSFAQQRLWFMGQLDGSSATYTNTTALRLTGPLNREALAAAVRDVVGRHEVLRTVLPLSDGTGHEPGTGHDGEPFQLILPADETDVAMPVIEIAPADLAGQTARTTGHTFDLATEIPIRTWLFALAPDHHVFVLAVHHGATDGWSTGVLARDLSVAYTARLDGHAPQWPPLPVQYADYALWQRDLLGDPRDPDSVLSQQLAYWQDALAGAPEEIALPADRPRPSVATHRGDEVAVDIGADLHRRIVALAQAENVTVFMVMQAALAALLSKLGAGDDIPIGSPLAGRMDDALDDLVGFFVNMLVLRTDLSGDPGFRELLRRVRGTDLAAFAHQDVPFEHVVETLAPERSVARHPLFQVTLAVQNTPDSALRLPGLAVRAEPLEEGTTRYDLTLNLAESTDADGAPAGMGGVLQFATDLFDRPTVQALADRLLHLLESVVADPERPLSRVDAMTPQERRTVLDWSTGPERTIEATTLPELFADQVRRSPSAVAVRSGDTVLTYSQLDARADRLAQRLARRGAGPEKLVAVVLPQSVELAVTLLAVTKTGAAFLPVDPAYPADRVRFVFDDARPVLVVVSGDTAERAPVDPELLFLLDDQETDDGAQCTLTPPSPANAAYVIYTSGSTGRPKGVVVSHGGVPGLAVAQGDAFGVGVGCRVVLLASPGFDASVMELVMALGSGAVLVVPEGGGGLAGEELAGVLVGEGVTHGLIPPSVLATVPVPVGDVLETLVVGAEVCSAGLASRWSVGRRLVNAYGPTEVTVLCTLSDAVVGGEVPPIGRPIVNTRVYVLDDTLRPVPPGVVGEVYVAGPGVARGYLGRPAHTAQRFVADPLAGPAGGRMYRTGDRARWRADGQLDFAGRADDQVKIRGFRIEPGEVEAVLAAHPGVAQAAVLVREDVPGDKRLVAYLVPSRQDPDDLVDTVRAHTAERLPRYMLPAAFTVLDTLPLTVNGKLDHRALPAPDYGAAATSTGRAPATPEEELVCGVYADTLGLPKVGADDDFFALGGHSLLATRLLSRLRALAGIDVSLRVLFENPTCSALAAWIAAQAGGRKTTKRNRPTLRPMRNQEEF</sequence>
<dbReference type="Gene3D" id="3.40.50.1820">
    <property type="entry name" value="alpha/beta hydrolase"/>
    <property type="match status" value="1"/>
</dbReference>
<evidence type="ECO:0000256" key="4">
    <source>
        <dbReference type="ARBA" id="ARBA00022553"/>
    </source>
</evidence>
<dbReference type="Gene3D" id="3.40.50.980">
    <property type="match status" value="2"/>
</dbReference>
<dbReference type="InterPro" id="IPR020806">
    <property type="entry name" value="PKS_PP-bd"/>
</dbReference>
<dbReference type="FunFam" id="3.40.50.980:FF:000001">
    <property type="entry name" value="Non-ribosomal peptide synthetase"/>
    <property type="match status" value="1"/>
</dbReference>
<evidence type="ECO:0000256" key="2">
    <source>
        <dbReference type="ARBA" id="ARBA00006432"/>
    </source>
</evidence>
<dbReference type="Pfam" id="PF00550">
    <property type="entry name" value="PP-binding"/>
    <property type="match status" value="3"/>
</dbReference>
<proteinExistence type="inferred from homology"/>
<dbReference type="Gene3D" id="3.30.300.30">
    <property type="match status" value="2"/>
</dbReference>
<dbReference type="Pfam" id="PF13193">
    <property type="entry name" value="AMP-binding_C"/>
    <property type="match status" value="2"/>
</dbReference>
<dbReference type="Proteomes" id="UP000222531">
    <property type="component" value="Unassembled WGS sequence"/>
</dbReference>
<dbReference type="FunFam" id="2.30.38.10:FF:000001">
    <property type="entry name" value="Non-ribosomal peptide synthetase PvdI"/>
    <property type="match status" value="1"/>
</dbReference>
<comment type="similarity">
    <text evidence="2">Belongs to the ATP-dependent AMP-binding enzyme family.</text>
</comment>
<accession>A0A2G1XP74</accession>
<dbReference type="Gene3D" id="3.30.559.30">
    <property type="entry name" value="Nonribosomal peptide synthetase, condensation domain"/>
    <property type="match status" value="2"/>
</dbReference>
<feature type="region of interest" description="Disordered" evidence="5">
    <location>
        <begin position="762"/>
        <end position="786"/>
    </location>
</feature>
<dbReference type="PANTHER" id="PTHR45527:SF1">
    <property type="entry name" value="FATTY ACID SYNTHASE"/>
    <property type="match status" value="1"/>
</dbReference>
<reference evidence="7 8" key="1">
    <citation type="journal article" date="2017" name="Biochemistry">
        <title>Identification of the Biosynthetic Pathway for the Antibiotic Bicyclomycin.</title>
        <authorList>
            <person name="Patteson J."/>
            <person name="Cai W."/>
            <person name="Johnson R.A."/>
            <person name="Santa Maria K."/>
            <person name="Li B."/>
        </authorList>
    </citation>
    <scope>NUCLEOTIDE SEQUENCE [LARGE SCALE GENOMIC DNA]</scope>
    <source>
        <strain evidence="7 8">ATCC 21532</strain>
    </source>
</reference>
<name>A0A2G1XP74_STRCJ</name>
<dbReference type="InterPro" id="IPR001242">
    <property type="entry name" value="Condensation_dom"/>
</dbReference>
<dbReference type="Gene3D" id="2.30.38.10">
    <property type="entry name" value="Luciferase, Domain 3"/>
    <property type="match status" value="2"/>
</dbReference>
<dbReference type="Gene3D" id="3.30.559.10">
    <property type="entry name" value="Chloramphenicol acetyltransferase-like domain"/>
    <property type="match status" value="2"/>
</dbReference>
<dbReference type="CDD" id="cd19544">
    <property type="entry name" value="E-C_NRPS"/>
    <property type="match status" value="1"/>
</dbReference>
<dbReference type="EMBL" id="NHZO01000070">
    <property type="protein sequence ID" value="PHQ52959.1"/>
    <property type="molecule type" value="Genomic_DNA"/>
</dbReference>
<dbReference type="InterPro" id="IPR036736">
    <property type="entry name" value="ACP-like_sf"/>
</dbReference>
<feature type="domain" description="Carrier" evidence="6">
    <location>
        <begin position="120"/>
        <end position="194"/>
    </location>
</feature>
<dbReference type="InterPro" id="IPR045851">
    <property type="entry name" value="AMP-bd_C_sf"/>
</dbReference>
<evidence type="ECO:0000313" key="7">
    <source>
        <dbReference type="EMBL" id="PHQ52959.1"/>
    </source>
</evidence>
<dbReference type="GO" id="GO:0072330">
    <property type="term" value="P:monocarboxylic acid biosynthetic process"/>
    <property type="evidence" value="ECO:0007669"/>
    <property type="project" value="UniProtKB-ARBA"/>
</dbReference>
<keyword evidence="4" id="KW-0597">Phosphoprotein</keyword>
<dbReference type="GO" id="GO:0044550">
    <property type="term" value="P:secondary metabolite biosynthetic process"/>
    <property type="evidence" value="ECO:0007669"/>
    <property type="project" value="TreeGrafter"/>
</dbReference>
<dbReference type="InterPro" id="IPR006162">
    <property type="entry name" value="Ppantetheine_attach_site"/>
</dbReference>
<dbReference type="GO" id="GO:0005829">
    <property type="term" value="C:cytosol"/>
    <property type="evidence" value="ECO:0007669"/>
    <property type="project" value="TreeGrafter"/>
</dbReference>
<evidence type="ECO:0000313" key="8">
    <source>
        <dbReference type="Proteomes" id="UP000222531"/>
    </source>
</evidence>
<dbReference type="InterPro" id="IPR023213">
    <property type="entry name" value="CAT-like_dom_sf"/>
</dbReference>
<dbReference type="GO" id="GO:0017000">
    <property type="term" value="P:antibiotic biosynthetic process"/>
    <property type="evidence" value="ECO:0007669"/>
    <property type="project" value="UniProtKB-ARBA"/>
</dbReference>
<dbReference type="InterPro" id="IPR025110">
    <property type="entry name" value="AMP-bd_C"/>
</dbReference>
<dbReference type="InterPro" id="IPR010071">
    <property type="entry name" value="AA_adenyl_dom"/>
</dbReference>
<evidence type="ECO:0000259" key="6">
    <source>
        <dbReference type="PROSITE" id="PS50075"/>
    </source>
</evidence>
<evidence type="ECO:0000256" key="5">
    <source>
        <dbReference type="SAM" id="MobiDB-lite"/>
    </source>
</evidence>
<dbReference type="GO" id="GO:0031177">
    <property type="term" value="F:phosphopantetheine binding"/>
    <property type="evidence" value="ECO:0007669"/>
    <property type="project" value="InterPro"/>
</dbReference>
<dbReference type="SUPFAM" id="SSF56801">
    <property type="entry name" value="Acetyl-CoA synthetase-like"/>
    <property type="match status" value="3"/>
</dbReference>
<dbReference type="PANTHER" id="PTHR45527">
    <property type="entry name" value="NONRIBOSOMAL PEPTIDE SYNTHETASE"/>
    <property type="match status" value="1"/>
</dbReference>
<dbReference type="Gene3D" id="1.10.1200.10">
    <property type="entry name" value="ACP-like"/>
    <property type="match status" value="2"/>
</dbReference>
<organism evidence="7 8">
    <name type="scientific">Streptomyces cinnamoneus</name>
    <name type="common">Streptoverticillium cinnamoneum</name>
    <dbReference type="NCBI Taxonomy" id="53446"/>
    <lineage>
        <taxon>Bacteria</taxon>
        <taxon>Bacillati</taxon>
        <taxon>Actinomycetota</taxon>
        <taxon>Actinomycetes</taxon>
        <taxon>Kitasatosporales</taxon>
        <taxon>Streptomycetaceae</taxon>
        <taxon>Streptomyces</taxon>
        <taxon>Streptomyces cinnamoneus group</taxon>
    </lineage>
</organism>
<comment type="caution">
    <text evidence="7">The sequence shown here is derived from an EMBL/GenBank/DDBJ whole genome shotgun (WGS) entry which is preliminary data.</text>
</comment>
<feature type="domain" description="Carrier" evidence="6">
    <location>
        <begin position="1855"/>
        <end position="1930"/>
    </location>
</feature>
<dbReference type="InterPro" id="IPR000873">
    <property type="entry name" value="AMP-dep_synth/lig_dom"/>
</dbReference>
<dbReference type="InterPro" id="IPR029058">
    <property type="entry name" value="AB_hydrolase_fold"/>
</dbReference>
<dbReference type="SUPFAM" id="SSF52777">
    <property type="entry name" value="CoA-dependent acyltransferases"/>
    <property type="match status" value="4"/>
</dbReference>
<dbReference type="Pfam" id="PF00501">
    <property type="entry name" value="AMP-binding"/>
    <property type="match status" value="1"/>
</dbReference>
<comment type="cofactor">
    <cofactor evidence="1">
        <name>pantetheine 4'-phosphate</name>
        <dbReference type="ChEBI" id="CHEBI:47942"/>
    </cofactor>
</comment>
<dbReference type="SUPFAM" id="SSF47336">
    <property type="entry name" value="ACP-like"/>
    <property type="match status" value="3"/>
</dbReference>
<keyword evidence="3" id="KW-0596">Phosphopantetheine</keyword>
<keyword evidence="8" id="KW-1185">Reference proteome</keyword>
<dbReference type="SMART" id="SM00823">
    <property type="entry name" value="PKS_PP"/>
    <property type="match status" value="3"/>
</dbReference>
<dbReference type="Pfam" id="PF00668">
    <property type="entry name" value="Condensation"/>
    <property type="match status" value="2"/>
</dbReference>